<dbReference type="PANTHER" id="PTHR42912">
    <property type="entry name" value="METHYLTRANSFERASE"/>
    <property type="match status" value="1"/>
</dbReference>
<accession>A0A0W8FKY3</accession>
<evidence type="ECO:0000313" key="2">
    <source>
        <dbReference type="EMBL" id="KUG21516.1"/>
    </source>
</evidence>
<dbReference type="EMBL" id="LNQE01001056">
    <property type="protein sequence ID" value="KUG21516.1"/>
    <property type="molecule type" value="Genomic_DNA"/>
</dbReference>
<gene>
    <name evidence="2" type="ORF">ASZ90_008736</name>
</gene>
<reference evidence="2" key="1">
    <citation type="journal article" date="2015" name="Proc. Natl. Acad. Sci. U.S.A.">
        <title>Networks of energetic and metabolic interactions define dynamics in microbial communities.</title>
        <authorList>
            <person name="Embree M."/>
            <person name="Liu J.K."/>
            <person name="Al-Bassam M.M."/>
            <person name="Zengler K."/>
        </authorList>
    </citation>
    <scope>NUCLEOTIDE SEQUENCE</scope>
</reference>
<protein>
    <submittedName>
        <fullName evidence="2">Methyltransferase type 11</fullName>
    </submittedName>
</protein>
<dbReference type="InterPro" id="IPR029063">
    <property type="entry name" value="SAM-dependent_MTases_sf"/>
</dbReference>
<dbReference type="GO" id="GO:0008757">
    <property type="term" value="F:S-adenosylmethionine-dependent methyltransferase activity"/>
    <property type="evidence" value="ECO:0007669"/>
    <property type="project" value="InterPro"/>
</dbReference>
<dbReference type="InterPro" id="IPR050508">
    <property type="entry name" value="Methyltransf_Superfamily"/>
</dbReference>
<keyword evidence="2" id="KW-0489">Methyltransferase</keyword>
<dbReference type="Pfam" id="PF08241">
    <property type="entry name" value="Methyltransf_11"/>
    <property type="match status" value="1"/>
</dbReference>
<comment type="caution">
    <text evidence="2">The sequence shown here is derived from an EMBL/GenBank/DDBJ whole genome shotgun (WGS) entry which is preliminary data.</text>
</comment>
<evidence type="ECO:0000259" key="1">
    <source>
        <dbReference type="Pfam" id="PF08241"/>
    </source>
</evidence>
<organism evidence="2">
    <name type="scientific">hydrocarbon metagenome</name>
    <dbReference type="NCBI Taxonomy" id="938273"/>
    <lineage>
        <taxon>unclassified sequences</taxon>
        <taxon>metagenomes</taxon>
        <taxon>ecological metagenomes</taxon>
    </lineage>
</organism>
<dbReference type="InterPro" id="IPR013216">
    <property type="entry name" value="Methyltransf_11"/>
</dbReference>
<name>A0A0W8FKY3_9ZZZZ</name>
<feature type="domain" description="Methyltransferase type 11" evidence="1">
    <location>
        <begin position="44"/>
        <end position="130"/>
    </location>
</feature>
<sequence length="260" mass="29836">MFLDQKSAQLSDEQQKALRRNYIISRQKKLILDLLVPLAGERILDVGCGAGDNLHFFQEKWCSLTGIDSSKEKLEIARQKYGDHAELVLAQPDDIPFSDNEFDIVTLINILEISDNPRKIIEEAIRVCRNRVFIGFINNCSFVSTKQGLKEMFGFPLSRKIHLFSFPEIKTMVKKCTGDITIKWGSVIYFPNIVHSYFEKLEEIIPIRKNPIGAFVGMTFPVKYTYRTAQSPIMEAFKLEAKARNTAPEAIREILRQTDK</sequence>
<dbReference type="CDD" id="cd02440">
    <property type="entry name" value="AdoMet_MTases"/>
    <property type="match status" value="1"/>
</dbReference>
<keyword evidence="2" id="KW-0808">Transferase</keyword>
<proteinExistence type="predicted"/>
<dbReference type="PANTHER" id="PTHR42912:SF93">
    <property type="entry name" value="N6-ADENOSINE-METHYLTRANSFERASE TMT1A"/>
    <property type="match status" value="1"/>
</dbReference>
<dbReference type="Gene3D" id="3.40.50.150">
    <property type="entry name" value="Vaccinia Virus protein VP39"/>
    <property type="match status" value="1"/>
</dbReference>
<dbReference type="GO" id="GO:0032259">
    <property type="term" value="P:methylation"/>
    <property type="evidence" value="ECO:0007669"/>
    <property type="project" value="UniProtKB-KW"/>
</dbReference>
<dbReference type="SUPFAM" id="SSF53335">
    <property type="entry name" value="S-adenosyl-L-methionine-dependent methyltransferases"/>
    <property type="match status" value="1"/>
</dbReference>
<dbReference type="AlphaFoldDB" id="A0A0W8FKY3"/>